<dbReference type="Proteomes" id="UP000054466">
    <property type="component" value="Unassembled WGS sequence"/>
</dbReference>
<dbReference type="AlphaFoldDB" id="A0A0D2BVB0"/>
<evidence type="ECO:0000313" key="2">
    <source>
        <dbReference type="EMBL" id="KIW22360.1"/>
    </source>
</evidence>
<proteinExistence type="predicted"/>
<dbReference type="RefSeq" id="XP_016242576.1">
    <property type="nucleotide sequence ID" value="XM_016399764.1"/>
</dbReference>
<feature type="region of interest" description="Disordered" evidence="1">
    <location>
        <begin position="1"/>
        <end position="26"/>
    </location>
</feature>
<dbReference type="GeneID" id="27351446"/>
<dbReference type="EMBL" id="KN847047">
    <property type="protein sequence ID" value="KIW22360.1"/>
    <property type="molecule type" value="Genomic_DNA"/>
</dbReference>
<name>A0A0D2BVB0_9EURO</name>
<evidence type="ECO:0000313" key="3">
    <source>
        <dbReference type="Proteomes" id="UP000054466"/>
    </source>
</evidence>
<reference evidence="2 3" key="1">
    <citation type="submission" date="2015-01" db="EMBL/GenBank/DDBJ databases">
        <title>The Genome Sequence of Cladophialophora immunda CBS83496.</title>
        <authorList>
            <consortium name="The Broad Institute Genomics Platform"/>
            <person name="Cuomo C."/>
            <person name="de Hoog S."/>
            <person name="Gorbushina A."/>
            <person name="Stielow B."/>
            <person name="Teixiera M."/>
            <person name="Abouelleil A."/>
            <person name="Chapman S.B."/>
            <person name="Priest M."/>
            <person name="Young S.K."/>
            <person name="Wortman J."/>
            <person name="Nusbaum C."/>
            <person name="Birren B."/>
        </authorList>
    </citation>
    <scope>NUCLEOTIDE SEQUENCE [LARGE SCALE GENOMIC DNA]</scope>
    <source>
        <strain evidence="2 3">CBS 83496</strain>
    </source>
</reference>
<protein>
    <submittedName>
        <fullName evidence="2">Uncharacterized protein</fullName>
    </submittedName>
</protein>
<organism evidence="2 3">
    <name type="scientific">Cladophialophora immunda</name>
    <dbReference type="NCBI Taxonomy" id="569365"/>
    <lineage>
        <taxon>Eukaryota</taxon>
        <taxon>Fungi</taxon>
        <taxon>Dikarya</taxon>
        <taxon>Ascomycota</taxon>
        <taxon>Pezizomycotina</taxon>
        <taxon>Eurotiomycetes</taxon>
        <taxon>Chaetothyriomycetidae</taxon>
        <taxon>Chaetothyriales</taxon>
        <taxon>Herpotrichiellaceae</taxon>
        <taxon>Cladophialophora</taxon>
    </lineage>
</organism>
<evidence type="ECO:0000256" key="1">
    <source>
        <dbReference type="SAM" id="MobiDB-lite"/>
    </source>
</evidence>
<sequence length="106" mass="12084">MASPLLNPPAIDKKEKKRGGGNCKPNKIHIVCPTSACWKHRMSIVRPVRSVATRFKQRELRTTWRSSCIYTARTGRMRQARYGPCVVSGEAHSRRKQYSQSSPILM</sequence>
<gene>
    <name evidence="2" type="ORF">PV07_12252</name>
</gene>
<dbReference type="HOGENOM" id="CLU_2222993_0_0_1"/>
<dbReference type="VEuPathDB" id="FungiDB:PV07_12252"/>
<accession>A0A0D2BVB0</accession>
<keyword evidence="3" id="KW-1185">Reference proteome</keyword>